<proteinExistence type="predicted"/>
<feature type="region of interest" description="Disordered" evidence="1">
    <location>
        <begin position="247"/>
        <end position="269"/>
    </location>
</feature>
<dbReference type="InterPro" id="IPR014807">
    <property type="entry name" value="Coa1"/>
</dbReference>
<protein>
    <submittedName>
        <fullName evidence="3">Uncharacterized protein</fullName>
    </submittedName>
</protein>
<evidence type="ECO:0000256" key="1">
    <source>
        <dbReference type="SAM" id="MobiDB-lite"/>
    </source>
</evidence>
<evidence type="ECO:0000313" key="3">
    <source>
        <dbReference type="EMBL" id="KAI3963712.1"/>
    </source>
</evidence>
<dbReference type="Pfam" id="PF08695">
    <property type="entry name" value="Coa1"/>
    <property type="match status" value="1"/>
</dbReference>
<keyword evidence="2" id="KW-0472">Membrane</keyword>
<name>A0AAD4TMF6_9MAGN</name>
<evidence type="ECO:0000313" key="4">
    <source>
        <dbReference type="Proteomes" id="UP001202328"/>
    </source>
</evidence>
<dbReference type="PANTHER" id="PTHR35114:SF1">
    <property type="entry name" value="CYTOCHROME OXIDASE COMPLEX ASSEMBLY PROTEIN"/>
    <property type="match status" value="1"/>
</dbReference>
<keyword evidence="2" id="KW-1133">Transmembrane helix</keyword>
<feature type="transmembrane region" description="Helical" evidence="2">
    <location>
        <begin position="108"/>
        <end position="131"/>
    </location>
</feature>
<reference evidence="3" key="1">
    <citation type="submission" date="2022-04" db="EMBL/GenBank/DDBJ databases">
        <title>A functionally conserved STORR gene fusion in Papaver species that diverged 16.8 million years ago.</title>
        <authorList>
            <person name="Catania T."/>
        </authorList>
    </citation>
    <scope>NUCLEOTIDE SEQUENCE</scope>
    <source>
        <strain evidence="3">S-188037</strain>
    </source>
</reference>
<accession>A0AAD4TMF6</accession>
<dbReference type="PANTHER" id="PTHR35114">
    <property type="entry name" value="CYTOCHROME OXIDASE COMPLEX ASSEMBLY PROTEIN"/>
    <property type="match status" value="1"/>
</dbReference>
<dbReference type="AlphaFoldDB" id="A0AAD4TMF6"/>
<keyword evidence="2" id="KW-0812">Transmembrane</keyword>
<feature type="compositionally biased region" description="Polar residues" evidence="1">
    <location>
        <begin position="256"/>
        <end position="269"/>
    </location>
</feature>
<gene>
    <name evidence="3" type="ORF">MKW98_021952</name>
</gene>
<organism evidence="3 4">
    <name type="scientific">Papaver atlanticum</name>
    <dbReference type="NCBI Taxonomy" id="357466"/>
    <lineage>
        <taxon>Eukaryota</taxon>
        <taxon>Viridiplantae</taxon>
        <taxon>Streptophyta</taxon>
        <taxon>Embryophyta</taxon>
        <taxon>Tracheophyta</taxon>
        <taxon>Spermatophyta</taxon>
        <taxon>Magnoliopsida</taxon>
        <taxon>Ranunculales</taxon>
        <taxon>Papaveraceae</taxon>
        <taxon>Papaveroideae</taxon>
        <taxon>Papaver</taxon>
    </lineage>
</organism>
<evidence type="ECO:0000256" key="2">
    <source>
        <dbReference type="SAM" id="Phobius"/>
    </source>
</evidence>
<keyword evidence="4" id="KW-1185">Reference proteome</keyword>
<dbReference type="Proteomes" id="UP001202328">
    <property type="component" value="Unassembled WGS sequence"/>
</dbReference>
<sequence length="269" mass="29236">MKSLVSDSEEVLVSEEVGVKHSESSVSEEEESVLSELWKLSLGLVWVLSYSNHLSRKKVPSPTTSCADMLGRKRLVESLLKNPLKNQFAGFCTTTAEKGKGKTFRRRVVPFLLFSLTGGVALSAVNDLAIYGGCSSKALEKASQSQAVIDALGEPIERGPWYNASLAVAHNRSSVSCTFPVSGSRGTGIFQLKAVRPGDDALLPVLFPFLRRQNWEILMMEALIHIPSNEEKNQTLRINLSDAAASAIPYPGNKPPSCTRSQDPSTLES</sequence>
<comment type="caution">
    <text evidence="3">The sequence shown here is derived from an EMBL/GenBank/DDBJ whole genome shotgun (WGS) entry which is preliminary data.</text>
</comment>
<dbReference type="EMBL" id="JAJJMB010000025">
    <property type="protein sequence ID" value="KAI3963712.1"/>
    <property type="molecule type" value="Genomic_DNA"/>
</dbReference>